<dbReference type="AlphaFoldDB" id="A0A0E0CB23"/>
<accession>A0A0E0CB23</accession>
<name>A0A0E0CB23_9ORYZ</name>
<dbReference type="HOGENOM" id="CLU_2744261_0_0_1"/>
<reference evidence="2" key="1">
    <citation type="submission" date="2015-04" db="UniProtKB">
        <authorList>
            <consortium name="EnsemblPlants"/>
        </authorList>
    </citation>
    <scope>IDENTIFICATION</scope>
</reference>
<evidence type="ECO:0000256" key="1">
    <source>
        <dbReference type="SAM" id="MobiDB-lite"/>
    </source>
</evidence>
<evidence type="ECO:0000313" key="3">
    <source>
        <dbReference type="Proteomes" id="UP000008021"/>
    </source>
</evidence>
<reference evidence="2" key="2">
    <citation type="submission" date="2018-05" db="EMBL/GenBank/DDBJ databases">
        <title>OmerRS3 (Oryza meridionalis Reference Sequence Version 3).</title>
        <authorList>
            <person name="Zhang J."/>
            <person name="Kudrna D."/>
            <person name="Lee S."/>
            <person name="Talag J."/>
            <person name="Welchert J."/>
            <person name="Wing R.A."/>
        </authorList>
    </citation>
    <scope>NUCLEOTIDE SEQUENCE [LARGE SCALE GENOMIC DNA]</scope>
    <source>
        <strain evidence="2">cv. OR44</strain>
    </source>
</reference>
<organism evidence="2">
    <name type="scientific">Oryza meridionalis</name>
    <dbReference type="NCBI Taxonomy" id="40149"/>
    <lineage>
        <taxon>Eukaryota</taxon>
        <taxon>Viridiplantae</taxon>
        <taxon>Streptophyta</taxon>
        <taxon>Embryophyta</taxon>
        <taxon>Tracheophyta</taxon>
        <taxon>Spermatophyta</taxon>
        <taxon>Magnoliopsida</taxon>
        <taxon>Liliopsida</taxon>
        <taxon>Poales</taxon>
        <taxon>Poaceae</taxon>
        <taxon>BOP clade</taxon>
        <taxon>Oryzoideae</taxon>
        <taxon>Oryzeae</taxon>
        <taxon>Oryzinae</taxon>
        <taxon>Oryza</taxon>
    </lineage>
</organism>
<dbReference type="EnsemblPlants" id="OMERI01G36130.1">
    <property type="protein sequence ID" value="OMERI01G36130.1"/>
    <property type="gene ID" value="OMERI01G36130"/>
</dbReference>
<sequence>MASIDVPKSLSVVDASPPASAAAATTGGCGGAGDGSPGHGLDLPLIAACLVRFLASCNQARLLPARDMDDS</sequence>
<feature type="region of interest" description="Disordered" evidence="1">
    <location>
        <begin position="1"/>
        <end position="33"/>
    </location>
</feature>
<feature type="compositionally biased region" description="Low complexity" evidence="1">
    <location>
        <begin position="14"/>
        <end position="26"/>
    </location>
</feature>
<keyword evidence="3" id="KW-1185">Reference proteome</keyword>
<evidence type="ECO:0000313" key="2">
    <source>
        <dbReference type="EnsemblPlants" id="OMERI01G36130.1"/>
    </source>
</evidence>
<dbReference type="Gramene" id="OMERI01G36130.1">
    <property type="protein sequence ID" value="OMERI01G36130.1"/>
    <property type="gene ID" value="OMERI01G36130"/>
</dbReference>
<proteinExistence type="predicted"/>
<protein>
    <submittedName>
        <fullName evidence="2">Uncharacterized protein</fullName>
    </submittedName>
</protein>
<dbReference type="Proteomes" id="UP000008021">
    <property type="component" value="Chromosome 1"/>
</dbReference>